<gene>
    <name evidence="1" type="ORF">BDU57DRAFT_557231</name>
</gene>
<dbReference type="AlphaFoldDB" id="A0A6A5QQU3"/>
<dbReference type="OrthoDB" id="66964at2759"/>
<evidence type="ECO:0000313" key="1">
    <source>
        <dbReference type="EMBL" id="KAF1917180.1"/>
    </source>
</evidence>
<evidence type="ECO:0000313" key="2">
    <source>
        <dbReference type="Proteomes" id="UP000800096"/>
    </source>
</evidence>
<name>A0A6A5QQU3_AMPQU</name>
<reference evidence="1" key="1">
    <citation type="journal article" date="2020" name="Stud. Mycol.">
        <title>101 Dothideomycetes genomes: a test case for predicting lifestyles and emergence of pathogens.</title>
        <authorList>
            <person name="Haridas S."/>
            <person name="Albert R."/>
            <person name="Binder M."/>
            <person name="Bloem J."/>
            <person name="Labutti K."/>
            <person name="Salamov A."/>
            <person name="Andreopoulos B."/>
            <person name="Baker S."/>
            <person name="Barry K."/>
            <person name="Bills G."/>
            <person name="Bluhm B."/>
            <person name="Cannon C."/>
            <person name="Castanera R."/>
            <person name="Culley D."/>
            <person name="Daum C."/>
            <person name="Ezra D."/>
            <person name="Gonzalez J."/>
            <person name="Henrissat B."/>
            <person name="Kuo A."/>
            <person name="Liang C."/>
            <person name="Lipzen A."/>
            <person name="Lutzoni F."/>
            <person name="Magnuson J."/>
            <person name="Mondo S."/>
            <person name="Nolan M."/>
            <person name="Ohm R."/>
            <person name="Pangilinan J."/>
            <person name="Park H.-J."/>
            <person name="Ramirez L."/>
            <person name="Alfaro M."/>
            <person name="Sun H."/>
            <person name="Tritt A."/>
            <person name="Yoshinaga Y."/>
            <person name="Zwiers L.-H."/>
            <person name="Turgeon B."/>
            <person name="Goodwin S."/>
            <person name="Spatafora J."/>
            <person name="Crous P."/>
            <person name="Grigoriev I."/>
        </authorList>
    </citation>
    <scope>NUCLEOTIDE SEQUENCE</scope>
    <source>
        <strain evidence="1">HMLAC05119</strain>
    </source>
</reference>
<dbReference type="EMBL" id="ML979135">
    <property type="protein sequence ID" value="KAF1917180.1"/>
    <property type="molecule type" value="Genomic_DNA"/>
</dbReference>
<keyword evidence="2" id="KW-1185">Reference proteome</keyword>
<sequence length="307" mass="33813">MLPPIDFRVLERNPNFEVLYKDLTARKLNPDGSTRDTKKQRIHDEIRRSLADARINLVSSQTLIQSLSDLPSRTTDLPPEIHSVIEIVSAQLSGHVPESDREILSGDVDFFIDNLTTVSDAISSQLCIMVKHLSKIVDPKSPPAISSLSSTAAAIQQNATFNLPRDLATARIDLTNTMSALLTTHLSLLSTSIRILEQTQHGALARHTKSSAELLHARATVLGLQAKLHTFAHPPPPEFVAALKEYKKAQGTGEKALKDREALARRELELYEKAGGKGMRDLAGRKVWLESEIRNVEGEIEKLGNGS</sequence>
<dbReference type="Proteomes" id="UP000800096">
    <property type="component" value="Unassembled WGS sequence"/>
</dbReference>
<proteinExistence type="predicted"/>
<evidence type="ECO:0008006" key="3">
    <source>
        <dbReference type="Google" id="ProtNLM"/>
    </source>
</evidence>
<protein>
    <recommendedName>
        <fullName evidence="3">HAUS augmin-like complex subunit 4-domain-containing protein</fullName>
    </recommendedName>
</protein>
<organism evidence="1 2">
    <name type="scientific">Ampelomyces quisqualis</name>
    <name type="common">Powdery mildew agent</name>
    <dbReference type="NCBI Taxonomy" id="50730"/>
    <lineage>
        <taxon>Eukaryota</taxon>
        <taxon>Fungi</taxon>
        <taxon>Dikarya</taxon>
        <taxon>Ascomycota</taxon>
        <taxon>Pezizomycotina</taxon>
        <taxon>Dothideomycetes</taxon>
        <taxon>Pleosporomycetidae</taxon>
        <taxon>Pleosporales</taxon>
        <taxon>Pleosporineae</taxon>
        <taxon>Phaeosphaeriaceae</taxon>
        <taxon>Ampelomyces</taxon>
    </lineage>
</organism>
<accession>A0A6A5QQU3</accession>